<gene>
    <name evidence="4" type="primary">sspH_1</name>
    <name evidence="4" type="ORF">CLHOM_17510</name>
</gene>
<comment type="caution">
    <text evidence="4">The sequence shown here is derived from an EMBL/GenBank/DDBJ whole genome shotgun (WGS) entry which is preliminary data.</text>
</comment>
<dbReference type="PATRIC" id="fig|1121318.3.peg.1765"/>
<protein>
    <submittedName>
        <fullName evidence="4">Small, acid-soluble spore protein H</fullName>
    </submittedName>
</protein>
<dbReference type="STRING" id="36844.SAMN04488501_102243"/>
<proteinExistence type="inferred from homology"/>
<keyword evidence="3" id="KW-0749">Sporulation</keyword>
<dbReference type="InterPro" id="IPR012610">
    <property type="entry name" value="SASP_SspH"/>
</dbReference>
<dbReference type="Proteomes" id="UP000037043">
    <property type="component" value="Unassembled WGS sequence"/>
</dbReference>
<name>A0A0L6Z9L5_9CLOT</name>
<evidence type="ECO:0000256" key="2">
    <source>
        <dbReference type="ARBA" id="ARBA00006573"/>
    </source>
</evidence>
<evidence type="ECO:0000313" key="4">
    <source>
        <dbReference type="EMBL" id="KOA19662.1"/>
    </source>
</evidence>
<reference evidence="5" key="1">
    <citation type="submission" date="2015-08" db="EMBL/GenBank/DDBJ databases">
        <title>Genome sequence of the strict anaerobe Clostridium homopropionicum LuHBu1 (DSM 5847T).</title>
        <authorList>
            <person name="Poehlein A."/>
            <person name="Beck M."/>
            <person name="Schiel-Bengelsdorf B."/>
            <person name="Bengelsdorf F.R."/>
            <person name="Daniel R."/>
            <person name="Duerre P."/>
        </authorList>
    </citation>
    <scope>NUCLEOTIDE SEQUENCE [LARGE SCALE GENOMIC DNA]</scope>
    <source>
        <strain evidence="5">DSM 5847</strain>
    </source>
</reference>
<organism evidence="4 5">
    <name type="scientific">Clostridium homopropionicum DSM 5847</name>
    <dbReference type="NCBI Taxonomy" id="1121318"/>
    <lineage>
        <taxon>Bacteria</taxon>
        <taxon>Bacillati</taxon>
        <taxon>Bacillota</taxon>
        <taxon>Clostridia</taxon>
        <taxon>Eubacteriales</taxon>
        <taxon>Clostridiaceae</taxon>
        <taxon>Clostridium</taxon>
    </lineage>
</organism>
<accession>A0A0L6Z9L5</accession>
<evidence type="ECO:0000256" key="3">
    <source>
        <dbReference type="ARBA" id="ARBA00022969"/>
    </source>
</evidence>
<dbReference type="GO" id="GO:0042601">
    <property type="term" value="C:endospore-forming forespore"/>
    <property type="evidence" value="ECO:0007669"/>
    <property type="project" value="InterPro"/>
</dbReference>
<dbReference type="NCBIfam" id="TIGR02861">
    <property type="entry name" value="SASP_H"/>
    <property type="match status" value="1"/>
</dbReference>
<evidence type="ECO:0000313" key="5">
    <source>
        <dbReference type="Proteomes" id="UP000037043"/>
    </source>
</evidence>
<sequence length="67" mass="7654">MDLHEAHEIITSSNKIKVLYKGLPIWIEEIDNNSETAQIRSLTTREVMGVYVKDLVNTKEVVGKINQ</sequence>
<dbReference type="RefSeq" id="WP_052221301.1">
    <property type="nucleotide sequence ID" value="NZ_LHUR01000022.1"/>
</dbReference>
<comment type="subcellular location">
    <subcellularLocation>
        <location evidence="1">Spore core</location>
    </subcellularLocation>
</comment>
<comment type="similarity">
    <text evidence="2">Belongs to the SspH family.</text>
</comment>
<dbReference type="Pfam" id="PF08141">
    <property type="entry name" value="SspH"/>
    <property type="match status" value="1"/>
</dbReference>
<evidence type="ECO:0000256" key="1">
    <source>
        <dbReference type="ARBA" id="ARBA00004288"/>
    </source>
</evidence>
<keyword evidence="5" id="KW-1185">Reference proteome</keyword>
<dbReference type="EMBL" id="LHUR01000022">
    <property type="protein sequence ID" value="KOA19662.1"/>
    <property type="molecule type" value="Genomic_DNA"/>
</dbReference>
<dbReference type="GO" id="GO:0030436">
    <property type="term" value="P:asexual sporulation"/>
    <property type="evidence" value="ECO:0007669"/>
    <property type="project" value="InterPro"/>
</dbReference>
<dbReference type="AlphaFoldDB" id="A0A0L6Z9L5"/>
<dbReference type="GO" id="GO:0030435">
    <property type="term" value="P:sporulation resulting in formation of a cellular spore"/>
    <property type="evidence" value="ECO:0007669"/>
    <property type="project" value="UniProtKB-KW"/>
</dbReference>